<protein>
    <submittedName>
        <fullName evidence="6">GDP-mannose-dependent alpha-(1-6)-phosphatidylinositol monomannoside mannosyltransferase</fullName>
        <ecNumber evidence="6">2.4.1.57</ecNumber>
    </submittedName>
</protein>
<feature type="transmembrane region" description="Helical" evidence="3">
    <location>
        <begin position="283"/>
        <end position="310"/>
    </location>
</feature>
<feature type="transmembrane region" description="Helical" evidence="3">
    <location>
        <begin position="74"/>
        <end position="97"/>
    </location>
</feature>
<dbReference type="CDD" id="cd03801">
    <property type="entry name" value="GT4_PimA-like"/>
    <property type="match status" value="1"/>
</dbReference>
<evidence type="ECO:0000259" key="5">
    <source>
        <dbReference type="Pfam" id="PF13439"/>
    </source>
</evidence>
<evidence type="ECO:0000313" key="6">
    <source>
        <dbReference type="EMBL" id="KJL47556.1"/>
    </source>
</evidence>
<proteinExistence type="predicted"/>
<dbReference type="Pfam" id="PF00534">
    <property type="entry name" value="Glycos_transf_1"/>
    <property type="match status" value="1"/>
</dbReference>
<dbReference type="InterPro" id="IPR028098">
    <property type="entry name" value="Glyco_trans_4-like_N"/>
</dbReference>
<comment type="caution">
    <text evidence="6">The sequence shown here is derived from an EMBL/GenBank/DDBJ whole genome shotgun (WGS) entry which is preliminary data.</text>
</comment>
<feature type="transmembrane region" description="Helical" evidence="3">
    <location>
        <begin position="135"/>
        <end position="157"/>
    </location>
</feature>
<dbReference type="EMBL" id="JYJB01000009">
    <property type="protein sequence ID" value="KJL47556.1"/>
    <property type="molecule type" value="Genomic_DNA"/>
</dbReference>
<feature type="transmembrane region" description="Helical" evidence="3">
    <location>
        <begin position="350"/>
        <end position="372"/>
    </location>
</feature>
<name>A0A0M2HLI2_9MICO</name>
<dbReference type="InterPro" id="IPR001296">
    <property type="entry name" value="Glyco_trans_1"/>
</dbReference>
<keyword evidence="1 6" id="KW-0328">Glycosyltransferase</keyword>
<dbReference type="PANTHER" id="PTHR12526">
    <property type="entry name" value="GLYCOSYLTRANSFERASE"/>
    <property type="match status" value="1"/>
</dbReference>
<gene>
    <name evidence="6" type="primary">pimB</name>
    <name evidence="6" type="ORF">RS84_02353</name>
</gene>
<evidence type="ECO:0000259" key="4">
    <source>
        <dbReference type="Pfam" id="PF00534"/>
    </source>
</evidence>
<dbReference type="GO" id="GO:0016757">
    <property type="term" value="F:glycosyltransferase activity"/>
    <property type="evidence" value="ECO:0007669"/>
    <property type="project" value="UniProtKB-KW"/>
</dbReference>
<keyword evidence="2 6" id="KW-0808">Transferase</keyword>
<evidence type="ECO:0000256" key="3">
    <source>
        <dbReference type="SAM" id="Phobius"/>
    </source>
</evidence>
<feature type="domain" description="Glycosyltransferase subfamily 4-like N-terminal" evidence="5">
    <location>
        <begin position="448"/>
        <end position="603"/>
    </location>
</feature>
<feature type="transmembrane region" description="Helical" evidence="3">
    <location>
        <begin position="163"/>
        <end position="180"/>
    </location>
</feature>
<dbReference type="PANTHER" id="PTHR12526:SF510">
    <property type="entry name" value="D-INOSITOL 3-PHOSPHATE GLYCOSYLTRANSFERASE"/>
    <property type="match status" value="1"/>
</dbReference>
<reference evidence="6 7" key="1">
    <citation type="submission" date="2015-02" db="EMBL/GenBank/DDBJ databases">
        <title>Draft genome sequences of ten Microbacterium spp. with emphasis on heavy metal contaminated environments.</title>
        <authorList>
            <person name="Corretto E."/>
        </authorList>
    </citation>
    <scope>NUCLEOTIDE SEQUENCE [LARGE SCALE GENOMIC DNA]</scope>
    <source>
        <strain evidence="6 7">SA35</strain>
    </source>
</reference>
<evidence type="ECO:0000313" key="7">
    <source>
        <dbReference type="Proteomes" id="UP000033900"/>
    </source>
</evidence>
<feature type="transmembrane region" description="Helical" evidence="3">
    <location>
        <begin position="322"/>
        <end position="343"/>
    </location>
</feature>
<keyword evidence="3" id="KW-0812">Transmembrane</keyword>
<keyword evidence="3" id="KW-1133">Transmembrane helix</keyword>
<accession>A0A0M2HLI2</accession>
<dbReference type="STRING" id="273678.RS84_02353"/>
<dbReference type="Proteomes" id="UP000033900">
    <property type="component" value="Unassembled WGS sequence"/>
</dbReference>
<dbReference type="Pfam" id="PF13439">
    <property type="entry name" value="Glyco_transf_4"/>
    <property type="match status" value="1"/>
</dbReference>
<keyword evidence="7" id="KW-1185">Reference proteome</keyword>
<dbReference type="EC" id="2.4.1.57" evidence="6"/>
<feature type="domain" description="Glycosyl transferase family 1" evidence="4">
    <location>
        <begin position="621"/>
        <end position="784"/>
    </location>
</feature>
<evidence type="ECO:0000256" key="1">
    <source>
        <dbReference type="ARBA" id="ARBA00022676"/>
    </source>
</evidence>
<feature type="transmembrane region" description="Helical" evidence="3">
    <location>
        <begin position="103"/>
        <end position="123"/>
    </location>
</feature>
<keyword evidence="3" id="KW-0472">Membrane</keyword>
<dbReference type="PATRIC" id="fig|273678.4.peg.2354"/>
<dbReference type="AlphaFoldDB" id="A0A0M2HLI2"/>
<organism evidence="6 7">
    <name type="scientific">Microbacterium hydrocarbonoxydans</name>
    <dbReference type="NCBI Taxonomy" id="273678"/>
    <lineage>
        <taxon>Bacteria</taxon>
        <taxon>Bacillati</taxon>
        <taxon>Actinomycetota</taxon>
        <taxon>Actinomycetes</taxon>
        <taxon>Micrococcales</taxon>
        <taxon>Microbacteriaceae</taxon>
        <taxon>Microbacterium</taxon>
    </lineage>
</organism>
<dbReference type="Gene3D" id="3.40.50.2000">
    <property type="entry name" value="Glycogen Phosphorylase B"/>
    <property type="match status" value="2"/>
</dbReference>
<dbReference type="SUPFAM" id="SSF53756">
    <property type="entry name" value="UDP-Glycosyltransferase/glycogen phosphorylase"/>
    <property type="match status" value="1"/>
</dbReference>
<evidence type="ECO:0000256" key="2">
    <source>
        <dbReference type="ARBA" id="ARBA00022679"/>
    </source>
</evidence>
<sequence>MPSLTPQRRVVIAQAIGQGSVLLATPLLSRIVPVAELGTYQIALALALAVQPLATLRVDFVLPGVQDDGVARRLLRLGHAAGWLVLVVASLVAAALLLSGNVVTAEILVHAGVLAVAYSWLAIDGGRFLRTQDLSALAIRNLVSGLAASLLQCVFVIFSPTAAALTCAIVIARLLAVALSRRKASKQVRKQSSWNEENPYTLQRIVTTVSTSLLDTAILQSFVVIPGATLGPVAAGFTGMSQRITTSPASLVVGGIGQIAQARVAAEIHTGEGRVFTALKPMLLRLAGVACVIGLAVAFVAPLLVVPILGPSWLPLQQLLPITAPALALQLVSLTLVPVGMVLRAERSLLTLNVVRLVLIAGGTAASAVLTQDLIFTVTWWSVSTTAGYSAQLLVITRKAIQWERHMVANSASTQNTAPNTSATGPHPAVKDQPTVLLLAKRFPPAAGGVAQYSIQVARAYARRGSRVIAVTQALTAPGWKIDDDQSEVHILNVGKGSQIIAFLKFLVATARILRQQQVQLVHATTWKMALVARVLARNTPRIVTVHGREALNVPRIVRRVFEGTLQDADLVFAVSQATKDVALAQLPPDSPDDNWRVQYNGLSLPVEAKASANRPVEVSPVEILSLCRLVPRKNVAAALRAMARIRQTANVDLHFRIAGAGPERGSLEKLAEELGISDVVDFLGFVDDADVPDLYATSDIFIHPHTHVGEGNDFEGFGITIADAMSFGCTPIVGRAGGPAELVTDGIDGRLVDGLDLDEVTAALAELVDDPALRARLGTAAKRSALERFSWDKHIQPAVALLPRSGS</sequence>